<dbReference type="EMBL" id="CP144749">
    <property type="protein sequence ID" value="WVZ77226.1"/>
    <property type="molecule type" value="Genomic_DNA"/>
</dbReference>
<reference evidence="1 2" key="1">
    <citation type="submission" date="2024-02" db="EMBL/GenBank/DDBJ databases">
        <title>High-quality chromosome-scale genome assembly of Pensacola bahiagrass (Paspalum notatum Flugge var. saurae).</title>
        <authorList>
            <person name="Vega J.M."/>
            <person name="Podio M."/>
            <person name="Orjuela J."/>
            <person name="Siena L.A."/>
            <person name="Pessino S.C."/>
            <person name="Combes M.C."/>
            <person name="Mariac C."/>
            <person name="Albertini E."/>
            <person name="Pupilli F."/>
            <person name="Ortiz J.P.A."/>
            <person name="Leblanc O."/>
        </authorList>
    </citation>
    <scope>NUCLEOTIDE SEQUENCE [LARGE SCALE GENOMIC DNA]</scope>
    <source>
        <strain evidence="1">R1</strain>
        <tissue evidence="1">Leaf</tissue>
    </source>
</reference>
<evidence type="ECO:0000313" key="2">
    <source>
        <dbReference type="Proteomes" id="UP001341281"/>
    </source>
</evidence>
<evidence type="ECO:0000313" key="1">
    <source>
        <dbReference type="EMBL" id="WVZ77226.1"/>
    </source>
</evidence>
<gene>
    <name evidence="1" type="ORF">U9M48_025116</name>
</gene>
<organism evidence="1 2">
    <name type="scientific">Paspalum notatum var. saurae</name>
    <dbReference type="NCBI Taxonomy" id="547442"/>
    <lineage>
        <taxon>Eukaryota</taxon>
        <taxon>Viridiplantae</taxon>
        <taxon>Streptophyta</taxon>
        <taxon>Embryophyta</taxon>
        <taxon>Tracheophyta</taxon>
        <taxon>Spermatophyta</taxon>
        <taxon>Magnoliopsida</taxon>
        <taxon>Liliopsida</taxon>
        <taxon>Poales</taxon>
        <taxon>Poaceae</taxon>
        <taxon>PACMAD clade</taxon>
        <taxon>Panicoideae</taxon>
        <taxon>Andropogonodae</taxon>
        <taxon>Paspaleae</taxon>
        <taxon>Paspalinae</taxon>
        <taxon>Paspalum</taxon>
    </lineage>
</organism>
<proteinExistence type="predicted"/>
<keyword evidence="2" id="KW-1185">Reference proteome</keyword>
<dbReference type="Proteomes" id="UP001341281">
    <property type="component" value="Chromosome 05"/>
</dbReference>
<dbReference type="AlphaFoldDB" id="A0AAQ3WXM7"/>
<sequence length="160" mass="17916">MPFVLRRKTPRHRSPTPIYDAKLLAATSSLCFLYLNACSSSRPQATHGPEDLSDDPDEYDYFDCTGDLEQAALLEVLEISWMTTSSSTEGDEMDDDHSHEGWTTEDHGASLKDACGDGPEDLLSTARLRFLLDSVLLDLYRLRPLMYKCNVIRSCGCDTD</sequence>
<accession>A0AAQ3WXM7</accession>
<protein>
    <submittedName>
        <fullName evidence="1">Uncharacterized protein</fullName>
    </submittedName>
</protein>
<name>A0AAQ3WXM7_PASNO</name>